<protein>
    <submittedName>
        <fullName evidence="1">Uncharacterized protein</fullName>
    </submittedName>
</protein>
<dbReference type="Proteomes" id="UP001216150">
    <property type="component" value="Unassembled WGS sequence"/>
</dbReference>
<evidence type="ECO:0000313" key="1">
    <source>
        <dbReference type="EMBL" id="KAJ5573099.1"/>
    </source>
</evidence>
<name>A0AAD6DCK7_9EURO</name>
<dbReference type="EMBL" id="JAQJAC010000009">
    <property type="protein sequence ID" value="KAJ5573099.1"/>
    <property type="molecule type" value="Genomic_DNA"/>
</dbReference>
<proteinExistence type="predicted"/>
<comment type="caution">
    <text evidence="1">The sequence shown here is derived from an EMBL/GenBank/DDBJ whole genome shotgun (WGS) entry which is preliminary data.</text>
</comment>
<dbReference type="AlphaFoldDB" id="A0AAD6DCK7"/>
<evidence type="ECO:0000313" key="2">
    <source>
        <dbReference type="Proteomes" id="UP001216150"/>
    </source>
</evidence>
<accession>A0AAD6DCK7</accession>
<keyword evidence="2" id="KW-1185">Reference proteome</keyword>
<reference evidence="1 2" key="1">
    <citation type="journal article" date="2023" name="IMA Fungus">
        <title>Comparative genomic study of the Penicillium genus elucidates a diverse pangenome and 15 lateral gene transfer events.</title>
        <authorList>
            <person name="Petersen C."/>
            <person name="Sorensen T."/>
            <person name="Nielsen M.R."/>
            <person name="Sondergaard T.E."/>
            <person name="Sorensen J.L."/>
            <person name="Fitzpatrick D.A."/>
            <person name="Frisvad J.C."/>
            <person name="Nielsen K.L."/>
        </authorList>
    </citation>
    <scope>NUCLEOTIDE SEQUENCE [LARGE SCALE GENOMIC DNA]</scope>
    <source>
        <strain evidence="1 2">IBT 29057</strain>
    </source>
</reference>
<sequence>MLRTLQLAQKKLSKYYSGTDDSVYNTTCILATILYLSKKLQYFDNKNWRDTYQPDISEKIDNIENKKLAILCNSQQTTLPTDEFDSRQDKIMRYLSKDKSLTYSICLLYLIKN</sequence>
<organism evidence="1 2">
    <name type="scientific">Penicillium hetheringtonii</name>
    <dbReference type="NCBI Taxonomy" id="911720"/>
    <lineage>
        <taxon>Eukaryota</taxon>
        <taxon>Fungi</taxon>
        <taxon>Dikarya</taxon>
        <taxon>Ascomycota</taxon>
        <taxon>Pezizomycotina</taxon>
        <taxon>Eurotiomycetes</taxon>
        <taxon>Eurotiomycetidae</taxon>
        <taxon>Eurotiales</taxon>
        <taxon>Aspergillaceae</taxon>
        <taxon>Penicillium</taxon>
    </lineage>
</organism>
<gene>
    <name evidence="1" type="ORF">N7450_010083</name>
</gene>